<reference evidence="4" key="1">
    <citation type="submission" date="2025-08" db="UniProtKB">
        <authorList>
            <consortium name="RefSeq"/>
        </authorList>
    </citation>
    <scope>IDENTIFICATION</scope>
</reference>
<dbReference type="Gene3D" id="1.25.40.10">
    <property type="entry name" value="Tetratricopeptide repeat domain"/>
    <property type="match status" value="1"/>
</dbReference>
<feature type="region of interest" description="Disordered" evidence="1">
    <location>
        <begin position="208"/>
        <end position="231"/>
    </location>
</feature>
<dbReference type="InterPro" id="IPR011990">
    <property type="entry name" value="TPR-like_helical_dom_sf"/>
</dbReference>
<evidence type="ECO:0000313" key="3">
    <source>
        <dbReference type="Proteomes" id="UP000504604"/>
    </source>
</evidence>
<dbReference type="PANTHER" id="PTHR47780:SF1">
    <property type="entry name" value="PROTEIN SET DOMAIN GROUP 41"/>
    <property type="match status" value="1"/>
</dbReference>
<dbReference type="RefSeq" id="XP_011074750.1">
    <property type="nucleotide sequence ID" value="XM_011076448.2"/>
</dbReference>
<dbReference type="InParanoid" id="A0A6I9SWQ9"/>
<evidence type="ECO:0000256" key="1">
    <source>
        <dbReference type="SAM" id="MobiDB-lite"/>
    </source>
</evidence>
<keyword evidence="3" id="KW-1185">Reference proteome</keyword>
<feature type="compositionally biased region" description="Basic and acidic residues" evidence="1">
    <location>
        <begin position="208"/>
        <end position="224"/>
    </location>
</feature>
<dbReference type="InterPro" id="IPR001214">
    <property type="entry name" value="SET_dom"/>
</dbReference>
<organism evidence="3 4">
    <name type="scientific">Sesamum indicum</name>
    <name type="common">Oriental sesame</name>
    <name type="synonym">Sesamum orientale</name>
    <dbReference type="NCBI Taxonomy" id="4182"/>
    <lineage>
        <taxon>Eukaryota</taxon>
        <taxon>Viridiplantae</taxon>
        <taxon>Streptophyta</taxon>
        <taxon>Embryophyta</taxon>
        <taxon>Tracheophyta</taxon>
        <taxon>Spermatophyta</taxon>
        <taxon>Magnoliopsida</taxon>
        <taxon>eudicotyledons</taxon>
        <taxon>Gunneridae</taxon>
        <taxon>Pentapetalae</taxon>
        <taxon>asterids</taxon>
        <taxon>lamiids</taxon>
        <taxon>Lamiales</taxon>
        <taxon>Pedaliaceae</taxon>
        <taxon>Sesamum</taxon>
    </lineage>
</organism>
<evidence type="ECO:0000259" key="2">
    <source>
        <dbReference type="PROSITE" id="PS50280"/>
    </source>
</evidence>
<dbReference type="GeneID" id="105159397"/>
<proteinExistence type="predicted"/>
<dbReference type="SUPFAM" id="SSF82199">
    <property type="entry name" value="SET domain"/>
    <property type="match status" value="1"/>
</dbReference>
<feature type="domain" description="SET" evidence="2">
    <location>
        <begin position="223"/>
        <end position="379"/>
    </location>
</feature>
<name>A0A6I9SWQ9_SESIN</name>
<dbReference type="PANTHER" id="PTHR47780">
    <property type="entry name" value="PROTEIN SET DOMAIN GROUP 41"/>
    <property type="match status" value="1"/>
</dbReference>
<dbReference type="OrthoDB" id="5945798at2759"/>
<protein>
    <submittedName>
        <fullName evidence="4">Protein SET DOMAIN GROUP 41</fullName>
    </submittedName>
</protein>
<evidence type="ECO:0000313" key="4">
    <source>
        <dbReference type="RefSeq" id="XP_011074750.1"/>
    </source>
</evidence>
<dbReference type="Proteomes" id="UP000504604">
    <property type="component" value="Linkage group LG3"/>
</dbReference>
<dbReference type="Gramene" id="SIN_1009000.t">
    <property type="protein sequence ID" value="SIN_1009000.t"/>
    <property type="gene ID" value="SIN_1009000"/>
</dbReference>
<dbReference type="PROSITE" id="PS50280">
    <property type="entry name" value="SET"/>
    <property type="match status" value="1"/>
</dbReference>
<accession>A0A6I9SWQ9</accession>
<dbReference type="AlphaFoldDB" id="A0A6I9SWQ9"/>
<sequence length="734" mass="82057">MEMRAVEDIAIGQDLTPPLPPLAVVLNDSALSSHCSACFSTLPPHPFFPTTLQNLSHVPKNIPTPLYCSPRCSSIDSPLHFSSGEPYLLSLFLQSPPATWDDSSDLRLSLRLLYIFREHLKECSFLPSFPGSTTSERRLLLGGKKDYSFQQNQNVAGPDDYLENKEEQRENMKSCCHNDIVMERIAGLMTNRERLIFGENRKDQFRGSYEEDNLKENRENREGSCESTESVSERIREGAELMAKARRMCLDEDGNVEKQEEFVVEEMVLCLVLTNAVEVQDKSGCSTGVAVYGTAISWINHSCSPNACYRFSLGLENNEQPRLRIVSAAKMLDPGNGNCLMMEGDFQHPFSEQNLYGPRIIVRSIKAVNKGEEVTIAYTDLLQPKEMRQAELWLKYRFSCRCQRCVALPKTYVDYALQALSAANSDSPKSTINKMEKLSLNFDDAINDYLSHGDPKSCCMKLEHLLSHGQLLDELLEPKEAKSPPKLKMHPFHHLSLDAYTTLASAYKVQASDLLALNYEAGSLKLEAFNMYKTSAAYSLLLAGAVDHLFMFESALVASVANFWINAGESLLSLARSSLWDSFLNPGPNHIEFSSFLTQKCNWCCLTDTSGPNLMQLEEIKRQISNCIANKTSQVWGMLASESNFLRLIQNPIDFSWLASAETSTGLHLHVAEPVVEKGCIPLKAGACNDEVGMNLILLGIHCLRYGRLLSAICFGLSAERTTTQLIEFFKESG</sequence>
<gene>
    <name evidence="4" type="primary">LOC105159397</name>
</gene>
<dbReference type="InterPro" id="IPR046341">
    <property type="entry name" value="SET_dom_sf"/>
</dbReference>
<dbReference type="Gene3D" id="2.170.270.10">
    <property type="entry name" value="SET domain"/>
    <property type="match status" value="1"/>
</dbReference>
<dbReference type="CDD" id="cd20071">
    <property type="entry name" value="SET_SMYD"/>
    <property type="match status" value="1"/>
</dbReference>
<dbReference type="FunCoup" id="A0A6I9SWQ9">
    <property type="interactions" value="303"/>
</dbReference>
<dbReference type="KEGG" id="sind:105159397"/>